<dbReference type="PIRSF" id="PIRSF021505">
    <property type="entry name" value="O_gly_hdrol"/>
    <property type="match status" value="1"/>
</dbReference>
<sequence length="387" mass="42844">MKIKLLPSLLLAGIGVTALSISSCSKEEGYALYDGKVKNMEYTWAATADSMQEATYNTFKSADGKYFLQNNAGNTGFNYWWEAHVMDVFADGYIRTANAAYKPKMTALLNGIKEKNGNTFLNEYYDDMEWLALACLRVYNATGDNAFKTTAELLWTDIKTAWTDAAGGGMLWKKTPPISKNACSNGPASILASRMYQLSNNPDDLAWAKKIYAWEKANLVDPSSGIVWDNLSVEGSVIKVNKDWKFTYNQGTYIGAALELYKVTKDRSYLTDAMRTTNTCMNSADINKDGMLKSENQGDGGLFKGILVRYMTLLALEPDLNETDRGNLVRFLKFNAETFYTKGLARPSMLAGPDWTTKPSGSIDLSTQISGLMLMEAAAALKKAERL</sequence>
<evidence type="ECO:0000256" key="1">
    <source>
        <dbReference type="SAM" id="SignalP"/>
    </source>
</evidence>
<comment type="caution">
    <text evidence="2">The sequence shown here is derived from an EMBL/GenBank/DDBJ whole genome shotgun (WGS) entry which is preliminary data.</text>
</comment>
<proteinExistence type="predicted"/>
<gene>
    <name evidence="2" type="ORF">F1649_13680</name>
</gene>
<dbReference type="Pfam" id="PF03663">
    <property type="entry name" value="Glyco_hydro_76"/>
    <property type="match status" value="1"/>
</dbReference>
<dbReference type="InterPro" id="IPR008928">
    <property type="entry name" value="6-hairpin_glycosidase_sf"/>
</dbReference>
<evidence type="ECO:0000313" key="3">
    <source>
        <dbReference type="Proteomes" id="UP000322918"/>
    </source>
</evidence>
<dbReference type="SUPFAM" id="SSF48208">
    <property type="entry name" value="Six-hairpin glycosidases"/>
    <property type="match status" value="1"/>
</dbReference>
<organism evidence="2 3">
    <name type="scientific">Arcticibacter tournemirensis</name>
    <dbReference type="NCBI Taxonomy" id="699437"/>
    <lineage>
        <taxon>Bacteria</taxon>
        <taxon>Pseudomonadati</taxon>
        <taxon>Bacteroidota</taxon>
        <taxon>Sphingobacteriia</taxon>
        <taxon>Sphingobacteriales</taxon>
        <taxon>Sphingobacteriaceae</taxon>
        <taxon>Arcticibacter</taxon>
    </lineage>
</organism>
<dbReference type="EMBL" id="VWNE01000021">
    <property type="protein sequence ID" value="KAA8481792.1"/>
    <property type="molecule type" value="Genomic_DNA"/>
</dbReference>
<feature type="signal peptide" evidence="1">
    <location>
        <begin position="1"/>
        <end position="20"/>
    </location>
</feature>
<dbReference type="PANTHER" id="PTHR47791:SF3">
    <property type="entry name" value="MEIOTICALLY UP-REGULATED GENE 191 PROTEIN"/>
    <property type="match status" value="1"/>
</dbReference>
<feature type="chain" id="PRO_5024313309" evidence="1">
    <location>
        <begin position="21"/>
        <end position="387"/>
    </location>
</feature>
<dbReference type="AlphaFoldDB" id="A0A5M9H4D8"/>
<dbReference type="Gene3D" id="1.50.10.20">
    <property type="match status" value="1"/>
</dbReference>
<dbReference type="OrthoDB" id="2505409at2"/>
<name>A0A5M9H4D8_9SPHI</name>
<keyword evidence="1" id="KW-0732">Signal</keyword>
<reference evidence="2 3" key="1">
    <citation type="submission" date="2019-09" db="EMBL/GenBank/DDBJ databases">
        <title>Pararcticibacter amylolyticus gen. nov., sp. nov., isolated from a rottenly hemp rope, and reclassification of Pedobacter tournemirensis as Pararcticibacter tournemirensis comb. nov.</title>
        <authorList>
            <person name="Cai Y."/>
        </authorList>
    </citation>
    <scope>NUCLEOTIDE SEQUENCE [LARGE SCALE GENOMIC DNA]</scope>
    <source>
        <strain evidence="2 3">TF5-37.2-LB10</strain>
    </source>
</reference>
<evidence type="ECO:0000313" key="2">
    <source>
        <dbReference type="EMBL" id="KAA8481792.1"/>
    </source>
</evidence>
<dbReference type="InterPro" id="IPR005198">
    <property type="entry name" value="Glyco_hydro_76"/>
</dbReference>
<dbReference type="GO" id="GO:0005975">
    <property type="term" value="P:carbohydrate metabolic process"/>
    <property type="evidence" value="ECO:0007669"/>
    <property type="project" value="InterPro"/>
</dbReference>
<dbReference type="InterPro" id="IPR053169">
    <property type="entry name" value="MUG_Protein"/>
</dbReference>
<dbReference type="PANTHER" id="PTHR47791">
    <property type="entry name" value="MEIOTICALLY UP-REGULATED GENE 191 PROTEIN"/>
    <property type="match status" value="1"/>
</dbReference>
<dbReference type="Proteomes" id="UP000322918">
    <property type="component" value="Unassembled WGS sequence"/>
</dbReference>
<protein>
    <submittedName>
        <fullName evidence="2">Glycosyl hydrolase family 76</fullName>
    </submittedName>
</protein>
<keyword evidence="3" id="KW-1185">Reference proteome</keyword>
<dbReference type="RefSeq" id="WP_141814630.1">
    <property type="nucleotide sequence ID" value="NZ_VFPL01000001.1"/>
</dbReference>
<accession>A0A5M9H4D8</accession>
<dbReference type="InterPro" id="IPR014512">
    <property type="entry name" value="O_gly_hydro"/>
</dbReference>
<dbReference type="PROSITE" id="PS51257">
    <property type="entry name" value="PROKAR_LIPOPROTEIN"/>
    <property type="match status" value="1"/>
</dbReference>
<keyword evidence="2" id="KW-0378">Hydrolase</keyword>
<dbReference type="GO" id="GO:0016787">
    <property type="term" value="F:hydrolase activity"/>
    <property type="evidence" value="ECO:0007669"/>
    <property type="project" value="UniProtKB-KW"/>
</dbReference>